<dbReference type="EMBL" id="WOWA01000005">
    <property type="protein sequence ID" value="NLV13980.1"/>
    <property type="molecule type" value="Genomic_DNA"/>
</dbReference>
<accession>A0A847UPH7</accession>
<dbReference type="RefSeq" id="WP_121538003.1">
    <property type="nucleotide sequence ID" value="NZ_WOWA01000005.1"/>
</dbReference>
<name>A0A847UPH7_HALAR</name>
<evidence type="ECO:0000313" key="2">
    <source>
        <dbReference type="Proteomes" id="UP000641625"/>
    </source>
</evidence>
<dbReference type="Proteomes" id="UP000641625">
    <property type="component" value="Unassembled WGS sequence"/>
</dbReference>
<evidence type="ECO:0000313" key="1">
    <source>
        <dbReference type="EMBL" id="NLV13980.1"/>
    </source>
</evidence>
<dbReference type="AlphaFoldDB" id="A0A847UPH7"/>
<sequence>MVRHTITTESFSKNGLFPRRRLHIADKTVDTPAKAIPVSKRRKDDPELSDESTGVNEIYRTVDAQQLREERQGESDAIRSSLQRAVNKTNDGELNVVFLAFEETRALQQVEAEFIVDLLGTYSDVLVTPLQYKLARAVGTDDEAETAPYQEYRTGVNTFIDTARKMHPEAPIMGTVSPRLSWENVQDLMGVYERQDIYAYCLNMDRLKATSKRQVSVIEPMMRNIARRGIEEDVLFYGINLSTGTSDAELGMAPAADLAALGLGLDIIGECHVPPRIPAEAFDDEEEETVTFELFDETSFTRREVLLADLPQELPADSSFDPEYVVKEGAQSKQKRRRLEKLVNAELMGQAATRLQSEIASGTAFQSVTSKRGVRPQTATAYQTVRDGFDDGQNQSGLDDFI</sequence>
<organism evidence="1 2">
    <name type="scientific">Haloarcula argentinensis</name>
    <dbReference type="NCBI Taxonomy" id="43776"/>
    <lineage>
        <taxon>Archaea</taxon>
        <taxon>Methanobacteriati</taxon>
        <taxon>Methanobacteriota</taxon>
        <taxon>Stenosarchaea group</taxon>
        <taxon>Halobacteria</taxon>
        <taxon>Halobacteriales</taxon>
        <taxon>Haloarculaceae</taxon>
        <taxon>Haloarcula</taxon>
    </lineage>
</organism>
<comment type="caution">
    <text evidence="1">The sequence shown here is derived from an EMBL/GenBank/DDBJ whole genome shotgun (WGS) entry which is preliminary data.</text>
</comment>
<proteinExistence type="predicted"/>
<protein>
    <submittedName>
        <fullName evidence="1">Uncharacterized protein</fullName>
    </submittedName>
</protein>
<gene>
    <name evidence="1" type="ORF">GOC77_11965</name>
</gene>
<reference evidence="1" key="1">
    <citation type="submission" date="2019-12" db="EMBL/GenBank/DDBJ databases">
        <title>Whole genome sequencing of Haloarcula argentinensis strain pws5.</title>
        <authorList>
            <person name="Verma D.K."/>
            <person name="Gopal K."/>
            <person name="Prasad E.S."/>
        </authorList>
    </citation>
    <scope>NUCLEOTIDE SEQUENCE</scope>
    <source>
        <strain evidence="1">Pws5</strain>
    </source>
</reference>